<evidence type="ECO:0000313" key="2">
    <source>
        <dbReference type="Proteomes" id="UP001223079"/>
    </source>
</evidence>
<protein>
    <submittedName>
        <fullName evidence="1">Uncharacterized protein</fullName>
    </submittedName>
</protein>
<accession>A0ABT9YRS5</accession>
<gene>
    <name evidence="1" type="ORF">J2S23_000555</name>
</gene>
<evidence type="ECO:0000313" key="1">
    <source>
        <dbReference type="EMBL" id="MDQ0222018.1"/>
    </source>
</evidence>
<dbReference type="Proteomes" id="UP001223079">
    <property type="component" value="Unassembled WGS sequence"/>
</dbReference>
<keyword evidence="2" id="KW-1185">Reference proteome</keyword>
<sequence>MDKKYYGTFLKYRTQTVGKTSVEPESEVEYTIIAGEDEQSMVQAVTVHKNGLILLSNSETAEFWSNRKPVFSEQDGITVITFENE</sequence>
<dbReference type="EMBL" id="JAUSTM010000004">
    <property type="protein sequence ID" value="MDQ0222018.1"/>
    <property type="molecule type" value="Genomic_DNA"/>
</dbReference>
<reference evidence="1 2" key="1">
    <citation type="submission" date="2023-07" db="EMBL/GenBank/DDBJ databases">
        <title>Genomic Encyclopedia of Type Strains, Phase IV (KMG-IV): sequencing the most valuable type-strain genomes for metagenomic binning, comparative biology and taxonomic classification.</title>
        <authorList>
            <person name="Goeker M."/>
        </authorList>
    </citation>
    <scope>NUCLEOTIDE SEQUENCE [LARGE SCALE GENOMIC DNA]</scope>
    <source>
        <strain evidence="1 2">DSM 105143</strain>
    </source>
</reference>
<dbReference type="RefSeq" id="WP_307121242.1">
    <property type="nucleotide sequence ID" value="NZ_JAUSTM010000004.1"/>
</dbReference>
<proteinExistence type="predicted"/>
<name>A0ABT9YRS5_9STRE</name>
<organism evidence="1 2">
    <name type="scientific">Streptococcus moroccensis</name>
    <dbReference type="NCBI Taxonomy" id="1451356"/>
    <lineage>
        <taxon>Bacteria</taxon>
        <taxon>Bacillati</taxon>
        <taxon>Bacillota</taxon>
        <taxon>Bacilli</taxon>
        <taxon>Lactobacillales</taxon>
        <taxon>Streptococcaceae</taxon>
        <taxon>Streptococcus</taxon>
    </lineage>
</organism>
<comment type="caution">
    <text evidence="1">The sequence shown here is derived from an EMBL/GenBank/DDBJ whole genome shotgun (WGS) entry which is preliminary data.</text>
</comment>